<feature type="compositionally biased region" description="Low complexity" evidence="1">
    <location>
        <begin position="130"/>
        <end position="149"/>
    </location>
</feature>
<protein>
    <recommendedName>
        <fullName evidence="5">Tetratricopeptide repeat protein</fullName>
    </recommendedName>
</protein>
<dbReference type="InterPro" id="IPR011990">
    <property type="entry name" value="TPR-like_helical_dom_sf"/>
</dbReference>
<keyword evidence="2" id="KW-0812">Transmembrane</keyword>
<sequence length="826" mass="91263">MYILKQITLVAILALGPQGVLGCGPYFPEELIPWRKDALREPPPALFSKEVRKLIDRTRDDLPVVETNGSGDESKDPRETAELAADGANKIAAMRRETTGDTAYTVGDGLPEAVRLYTAGAVDFHIAFPSSADESGESSSTETATVTTDQIQSSLEKAQQRFEAVLALPEKQNGARGVWAAYMLGRIAAHRGNYAAAAEYFGKTRSLVKAGLPDPLGLAVASLGEEARLHLRPGELAQSVALYVQQLSYGSSSAENSLKFVARKLEKDTALLDEALSNPLTRRLLFAYLYTQNVGDPFSSLGGYLEKTQDSDEIVQNNDESPDDQSPPPEMVEIGAQGESNQSEEANLQKDPEESAPESINDTGTDQNSSEATAASEDEDTNTDSEAAVAADQMQAIWGRIAESIERQGIENISGADWLAAAAYNKGRFELAQRLANRDNSALAFWIKAKLALRAGNQEAAIAAYAEAVRAFPAEDRPKPSDFYDPNTYGDAWSSLLYRINAERGVLRLARGEYIQALSHLYEGSARYWMDTAYVAERILTLEELKTFVDKNVPVPSFEERTAATESGNLTPAMRLRQLLARRLMRGRRMDEAIAYFDDIERSSLAKEYRNTIRKASSWWRGRIAKAEAWYSAALLARFEGMELMGYERAPDFANWNGTYGGLERSGLERTGDSVDGQSTLESEMISADEQHRFEANRANPDVRFHYRLVAADHASKAADLLPSSSEAFAAVLCHATSWNLILVPERATPLYKRYLREGAYVSWGKSFGRRCPEPDFSSAEKRLWIERIKILAQSTDITSPLLLIIFVLVATLIWTVVHIRRSSIK</sequence>
<dbReference type="PROSITE" id="PS51257">
    <property type="entry name" value="PROKAR_LIPOPROTEIN"/>
    <property type="match status" value="1"/>
</dbReference>
<gene>
    <name evidence="3" type="ORF">B0F87_11319</name>
</gene>
<dbReference type="Proteomes" id="UP000240010">
    <property type="component" value="Unassembled WGS sequence"/>
</dbReference>
<feature type="region of interest" description="Disordered" evidence="1">
    <location>
        <begin position="130"/>
        <end position="151"/>
    </location>
</feature>
<accession>A0A2S6H8W6</accession>
<evidence type="ECO:0000313" key="3">
    <source>
        <dbReference type="EMBL" id="PPK73908.1"/>
    </source>
</evidence>
<dbReference type="EMBL" id="PTIZ01000013">
    <property type="protein sequence ID" value="PPK73908.1"/>
    <property type="molecule type" value="Genomic_DNA"/>
</dbReference>
<evidence type="ECO:0008006" key="5">
    <source>
        <dbReference type="Google" id="ProtNLM"/>
    </source>
</evidence>
<evidence type="ECO:0000256" key="2">
    <source>
        <dbReference type="SAM" id="Phobius"/>
    </source>
</evidence>
<evidence type="ECO:0000313" key="4">
    <source>
        <dbReference type="Proteomes" id="UP000240010"/>
    </source>
</evidence>
<keyword evidence="2" id="KW-1133">Transmembrane helix</keyword>
<dbReference type="Gene3D" id="1.25.40.10">
    <property type="entry name" value="Tetratricopeptide repeat domain"/>
    <property type="match status" value="2"/>
</dbReference>
<feature type="compositionally biased region" description="Polar residues" evidence="1">
    <location>
        <begin position="358"/>
        <end position="373"/>
    </location>
</feature>
<dbReference type="RefSeq" id="WP_104430184.1">
    <property type="nucleotide sequence ID" value="NZ_PTIZ01000013.1"/>
</dbReference>
<organism evidence="3 4">
    <name type="scientific">Methylobacter tundripaludum</name>
    <dbReference type="NCBI Taxonomy" id="173365"/>
    <lineage>
        <taxon>Bacteria</taxon>
        <taxon>Pseudomonadati</taxon>
        <taxon>Pseudomonadota</taxon>
        <taxon>Gammaproteobacteria</taxon>
        <taxon>Methylococcales</taxon>
        <taxon>Methylococcaceae</taxon>
        <taxon>Methylobacter</taxon>
    </lineage>
</organism>
<proteinExistence type="predicted"/>
<evidence type="ECO:0000256" key="1">
    <source>
        <dbReference type="SAM" id="MobiDB-lite"/>
    </source>
</evidence>
<comment type="caution">
    <text evidence="3">The sequence shown here is derived from an EMBL/GenBank/DDBJ whole genome shotgun (WGS) entry which is preliminary data.</text>
</comment>
<reference evidence="3 4" key="1">
    <citation type="submission" date="2018-02" db="EMBL/GenBank/DDBJ databases">
        <title>Subsurface microbial communities from deep shales in Ohio and West Virginia, USA.</title>
        <authorList>
            <person name="Wrighton K."/>
        </authorList>
    </citation>
    <scope>NUCLEOTIDE SEQUENCE [LARGE SCALE GENOMIC DNA]</scope>
    <source>
        <strain evidence="3 4">OWC-DMM</strain>
    </source>
</reference>
<feature type="transmembrane region" description="Helical" evidence="2">
    <location>
        <begin position="798"/>
        <end position="818"/>
    </location>
</feature>
<keyword evidence="2" id="KW-0472">Membrane</keyword>
<name>A0A2S6H8W6_9GAMM</name>
<dbReference type="AlphaFoldDB" id="A0A2S6H8W6"/>
<feature type="region of interest" description="Disordered" evidence="1">
    <location>
        <begin position="314"/>
        <end position="386"/>
    </location>
</feature>